<dbReference type="GO" id="GO:0050311">
    <property type="term" value="F:sulfite reductase (ferredoxin) activity"/>
    <property type="evidence" value="ECO:0007669"/>
    <property type="project" value="TreeGrafter"/>
</dbReference>
<dbReference type="PROSITE" id="PS00198">
    <property type="entry name" value="4FE4S_FER_1"/>
    <property type="match status" value="1"/>
</dbReference>
<dbReference type="Proteomes" id="UP000006583">
    <property type="component" value="Chromosome"/>
</dbReference>
<protein>
    <submittedName>
        <fullName evidence="6">Nitrite and sulphite reductase 4Fe-4S region</fullName>
    </submittedName>
</protein>
<dbReference type="EMBL" id="CP002829">
    <property type="protein sequence ID" value="AEH22486.1"/>
    <property type="molecule type" value="Genomic_DNA"/>
</dbReference>
<accession>F8C3N7</accession>
<dbReference type="SUPFAM" id="SSF54862">
    <property type="entry name" value="4Fe-4S ferredoxins"/>
    <property type="match status" value="1"/>
</dbReference>
<evidence type="ECO:0000259" key="5">
    <source>
        <dbReference type="PROSITE" id="PS51379"/>
    </source>
</evidence>
<keyword evidence="2" id="KW-0479">Metal-binding</keyword>
<dbReference type="PROSITE" id="PS51379">
    <property type="entry name" value="4FE4S_FER_2"/>
    <property type="match status" value="2"/>
</dbReference>
<dbReference type="InterPro" id="IPR042298">
    <property type="entry name" value="P-CP_red_C"/>
</dbReference>
<dbReference type="InterPro" id="IPR013580">
    <property type="entry name" value="LI-POR_suB-like_C"/>
</dbReference>
<keyword evidence="3" id="KW-0408">Iron</keyword>
<dbReference type="HOGENOM" id="CLU_072599_2_0_0"/>
<dbReference type="GO" id="GO:0015995">
    <property type="term" value="P:chlorophyll biosynthetic process"/>
    <property type="evidence" value="ECO:0007669"/>
    <property type="project" value="InterPro"/>
</dbReference>
<name>F8C3N7_THEGP</name>
<dbReference type="InterPro" id="IPR017900">
    <property type="entry name" value="4Fe4S_Fe_S_CS"/>
</dbReference>
<dbReference type="PANTHER" id="PTHR11493:SF54">
    <property type="entry name" value="ANAEROBIC SULFITE REDUCTASE SUBUNIT C"/>
    <property type="match status" value="1"/>
</dbReference>
<dbReference type="OrthoDB" id="9800558at2"/>
<dbReference type="SUPFAM" id="SSF56014">
    <property type="entry name" value="Nitrite and sulphite reductase 4Fe-4S domain-like"/>
    <property type="match status" value="1"/>
</dbReference>
<dbReference type="STRING" id="795359.TOPB45_0380"/>
<evidence type="ECO:0000256" key="1">
    <source>
        <dbReference type="ARBA" id="ARBA00022485"/>
    </source>
</evidence>
<dbReference type="GO" id="GO:0000103">
    <property type="term" value="P:sulfate assimilation"/>
    <property type="evidence" value="ECO:0007669"/>
    <property type="project" value="TreeGrafter"/>
</dbReference>
<dbReference type="InterPro" id="IPR045854">
    <property type="entry name" value="NO2/SO3_Rdtase_4Fe4S_sf"/>
</dbReference>
<dbReference type="eggNOG" id="COG2221">
    <property type="taxonomic scope" value="Bacteria"/>
</dbReference>
<evidence type="ECO:0000313" key="7">
    <source>
        <dbReference type="Proteomes" id="UP000006583"/>
    </source>
</evidence>
<dbReference type="InterPro" id="IPR045169">
    <property type="entry name" value="NO2/SO3_Rdtase_4Fe4S_prot"/>
</dbReference>
<dbReference type="GO" id="GO:0020037">
    <property type="term" value="F:heme binding"/>
    <property type="evidence" value="ECO:0007669"/>
    <property type="project" value="InterPro"/>
</dbReference>
<dbReference type="InterPro" id="IPR006067">
    <property type="entry name" value="NO2/SO3_Rdtase_4Fe4S_dom"/>
</dbReference>
<dbReference type="GO" id="GO:0046872">
    <property type="term" value="F:metal ion binding"/>
    <property type="evidence" value="ECO:0007669"/>
    <property type="project" value="UniProtKB-KW"/>
</dbReference>
<evidence type="ECO:0000313" key="6">
    <source>
        <dbReference type="EMBL" id="AEH22486.1"/>
    </source>
</evidence>
<feature type="domain" description="4Fe-4S ferredoxin-type" evidence="5">
    <location>
        <begin position="167"/>
        <end position="196"/>
    </location>
</feature>
<dbReference type="PANTHER" id="PTHR11493">
    <property type="entry name" value="SULFITE REDUCTASE [NADPH] SUBUNIT BETA-RELATED"/>
    <property type="match status" value="1"/>
</dbReference>
<proteinExistence type="predicted"/>
<dbReference type="GO" id="GO:0016002">
    <property type="term" value="F:sulfite reductase activity"/>
    <property type="evidence" value="ECO:0007669"/>
    <property type="project" value="TreeGrafter"/>
</dbReference>
<organism evidence="6 7">
    <name type="scientific">Thermodesulfobacterium geofontis (strain OPF15)</name>
    <dbReference type="NCBI Taxonomy" id="795359"/>
    <lineage>
        <taxon>Bacteria</taxon>
        <taxon>Pseudomonadati</taxon>
        <taxon>Thermodesulfobacteriota</taxon>
        <taxon>Thermodesulfobacteria</taxon>
        <taxon>Thermodesulfobacteriales</taxon>
        <taxon>Thermodesulfobacteriaceae</taxon>
        <taxon>Thermodesulfobacterium</taxon>
    </lineage>
</organism>
<dbReference type="RefSeq" id="WP_013909186.1">
    <property type="nucleotide sequence ID" value="NC_015682.1"/>
</dbReference>
<keyword evidence="1" id="KW-0004">4Fe-4S</keyword>
<dbReference type="Gene3D" id="1.10.8.550">
    <property type="entry name" value="Proto-chlorophyllide reductase 57 kD subunit B"/>
    <property type="match status" value="1"/>
</dbReference>
<dbReference type="Gene3D" id="3.30.413.10">
    <property type="entry name" value="Sulfite Reductase Hemoprotein, domain 1"/>
    <property type="match status" value="1"/>
</dbReference>
<dbReference type="Pfam" id="PF08369">
    <property type="entry name" value="PCP_red"/>
    <property type="match status" value="1"/>
</dbReference>
<dbReference type="PATRIC" id="fig|795359.3.peg.383"/>
<gene>
    <name evidence="6" type="ordered locus">TOPB45_0380</name>
</gene>
<dbReference type="GO" id="GO:0015979">
    <property type="term" value="P:photosynthesis"/>
    <property type="evidence" value="ECO:0007669"/>
    <property type="project" value="InterPro"/>
</dbReference>
<evidence type="ECO:0000256" key="2">
    <source>
        <dbReference type="ARBA" id="ARBA00022723"/>
    </source>
</evidence>
<dbReference type="Gene3D" id="3.30.70.20">
    <property type="match status" value="1"/>
</dbReference>
<sequence length="262" mass="29599">MEWTPDAEAYLKKVPFFVRKKVKREVEKYLQERGKNRVTLEDLLEAKKALLSKMSEAEKGYEVSGCFGFDSCPNALTDSSHLLSSLEKILEEEKLTQFLISKVGPKLKAHHKFKVGLSECPNACSQIHICDFALHGVVKISVNPKACSFCGSCVEACEEGAIELTEFGPMIKEELCVGCGHCIKVCPESALNEEFKGYKVYLGGKLGRHPRLATFLGYFQAEEIPKLFYKILELYKKYNQKGERLGAIIEKLGWDKFIKELK</sequence>
<dbReference type="Pfam" id="PF00037">
    <property type="entry name" value="Fer4"/>
    <property type="match status" value="2"/>
</dbReference>
<dbReference type="GO" id="GO:0051539">
    <property type="term" value="F:4 iron, 4 sulfur cluster binding"/>
    <property type="evidence" value="ECO:0007669"/>
    <property type="project" value="UniProtKB-KW"/>
</dbReference>
<feature type="domain" description="4Fe-4S ferredoxin-type" evidence="5">
    <location>
        <begin position="138"/>
        <end position="166"/>
    </location>
</feature>
<reference evidence="6 7" key="1">
    <citation type="journal article" date="2013" name="Genome Announc.">
        <title>Complete genome sequence of the hyperthermophilic sulfate-reducing bacterium Thermodesulfobacterium geofontis OPF15T.</title>
        <authorList>
            <person name="Elkins J.G."/>
            <person name="Hamilton-Brehm S.D."/>
            <person name="Lucas S."/>
            <person name="Han J."/>
            <person name="Lapidus A."/>
            <person name="Cheng J.F."/>
            <person name="Goodwin L.A."/>
            <person name="Pitluck S."/>
            <person name="Peters L."/>
            <person name="Mikhailova N."/>
            <person name="Davenport K.W."/>
            <person name="Detter J.C."/>
            <person name="Han C.S."/>
            <person name="Tapia R."/>
            <person name="Land M.L."/>
            <person name="Hauser L."/>
            <person name="Kyrpides N.C."/>
            <person name="Ivanova N.N."/>
            <person name="Pagani I."/>
            <person name="Bruce D."/>
            <person name="Woyke T."/>
            <person name="Cottingham R.W."/>
        </authorList>
    </citation>
    <scope>NUCLEOTIDE SEQUENCE [LARGE SCALE GENOMIC DNA]</scope>
    <source>
        <strain evidence="6 7">OPF15</strain>
    </source>
</reference>
<dbReference type="AlphaFoldDB" id="F8C3N7"/>
<dbReference type="Pfam" id="PF01077">
    <property type="entry name" value="NIR_SIR"/>
    <property type="match status" value="1"/>
</dbReference>
<evidence type="ECO:0000256" key="4">
    <source>
        <dbReference type="ARBA" id="ARBA00023014"/>
    </source>
</evidence>
<evidence type="ECO:0000256" key="3">
    <source>
        <dbReference type="ARBA" id="ARBA00023004"/>
    </source>
</evidence>
<dbReference type="KEGG" id="top:TOPB45_0380"/>
<keyword evidence="7" id="KW-1185">Reference proteome</keyword>
<keyword evidence="4" id="KW-0411">Iron-sulfur</keyword>
<dbReference type="GO" id="GO:0009337">
    <property type="term" value="C:sulfite reductase complex (NADPH)"/>
    <property type="evidence" value="ECO:0007669"/>
    <property type="project" value="TreeGrafter"/>
</dbReference>
<dbReference type="InterPro" id="IPR017896">
    <property type="entry name" value="4Fe4S_Fe-S-bd"/>
</dbReference>